<sequence length="82" mass="9613">MVRLPVREPRQPVCLVLLLRSAFLSALTYSPSSRRAGRAKCFVFAIYMRHSPSAIRQENWQTEGHREKVMRYLYTVRGKIEC</sequence>
<keyword evidence="2" id="KW-1185">Reference proteome</keyword>
<reference evidence="1" key="2">
    <citation type="journal article" date="2022" name="New Phytol.">
        <title>Evolutionary transition to the ectomycorrhizal habit in the genomes of a hyperdiverse lineage of mushroom-forming fungi.</title>
        <authorList>
            <person name="Looney B."/>
            <person name="Miyauchi S."/>
            <person name="Morin E."/>
            <person name="Drula E."/>
            <person name="Courty P.E."/>
            <person name="Kohler A."/>
            <person name="Kuo A."/>
            <person name="LaButti K."/>
            <person name="Pangilinan J."/>
            <person name="Lipzen A."/>
            <person name="Riley R."/>
            <person name="Andreopoulos W."/>
            <person name="He G."/>
            <person name="Johnson J."/>
            <person name="Nolan M."/>
            <person name="Tritt A."/>
            <person name="Barry K.W."/>
            <person name="Grigoriev I.V."/>
            <person name="Nagy L.G."/>
            <person name="Hibbett D."/>
            <person name="Henrissat B."/>
            <person name="Matheny P.B."/>
            <person name="Labbe J."/>
            <person name="Martin F.M."/>
        </authorList>
    </citation>
    <scope>NUCLEOTIDE SEQUENCE</scope>
    <source>
        <strain evidence="1">FP105234-sp</strain>
    </source>
</reference>
<protein>
    <submittedName>
        <fullName evidence="1">Uncharacterized protein</fullName>
    </submittedName>
</protein>
<accession>A0ACB8R6Y6</accession>
<evidence type="ECO:0000313" key="2">
    <source>
        <dbReference type="Proteomes" id="UP000814033"/>
    </source>
</evidence>
<dbReference type="EMBL" id="MU276316">
    <property type="protein sequence ID" value="KAI0039346.1"/>
    <property type="molecule type" value="Genomic_DNA"/>
</dbReference>
<proteinExistence type="predicted"/>
<comment type="caution">
    <text evidence="1">The sequence shown here is derived from an EMBL/GenBank/DDBJ whole genome shotgun (WGS) entry which is preliminary data.</text>
</comment>
<gene>
    <name evidence="1" type="ORF">FA95DRAFT_1030667</name>
</gene>
<reference evidence="1" key="1">
    <citation type="submission" date="2021-02" db="EMBL/GenBank/DDBJ databases">
        <authorList>
            <consortium name="DOE Joint Genome Institute"/>
            <person name="Ahrendt S."/>
            <person name="Looney B.P."/>
            <person name="Miyauchi S."/>
            <person name="Morin E."/>
            <person name="Drula E."/>
            <person name="Courty P.E."/>
            <person name="Chicoki N."/>
            <person name="Fauchery L."/>
            <person name="Kohler A."/>
            <person name="Kuo A."/>
            <person name="Labutti K."/>
            <person name="Pangilinan J."/>
            <person name="Lipzen A."/>
            <person name="Riley R."/>
            <person name="Andreopoulos W."/>
            <person name="He G."/>
            <person name="Johnson J."/>
            <person name="Barry K.W."/>
            <person name="Grigoriev I.V."/>
            <person name="Nagy L."/>
            <person name="Hibbett D."/>
            <person name="Henrissat B."/>
            <person name="Matheny P.B."/>
            <person name="Labbe J."/>
            <person name="Martin F."/>
        </authorList>
    </citation>
    <scope>NUCLEOTIDE SEQUENCE</scope>
    <source>
        <strain evidence="1">FP105234-sp</strain>
    </source>
</reference>
<name>A0ACB8R6Y6_9AGAM</name>
<organism evidence="1 2">
    <name type="scientific">Auriscalpium vulgare</name>
    <dbReference type="NCBI Taxonomy" id="40419"/>
    <lineage>
        <taxon>Eukaryota</taxon>
        <taxon>Fungi</taxon>
        <taxon>Dikarya</taxon>
        <taxon>Basidiomycota</taxon>
        <taxon>Agaricomycotina</taxon>
        <taxon>Agaricomycetes</taxon>
        <taxon>Russulales</taxon>
        <taxon>Auriscalpiaceae</taxon>
        <taxon>Auriscalpium</taxon>
    </lineage>
</organism>
<evidence type="ECO:0000313" key="1">
    <source>
        <dbReference type="EMBL" id="KAI0039346.1"/>
    </source>
</evidence>
<dbReference type="Proteomes" id="UP000814033">
    <property type="component" value="Unassembled WGS sequence"/>
</dbReference>